<dbReference type="OrthoDB" id="282393at2"/>
<keyword evidence="3" id="KW-1185">Reference proteome</keyword>
<keyword evidence="1" id="KW-0732">Signal</keyword>
<dbReference type="EMBL" id="CP033459">
    <property type="protein sequence ID" value="QFQ12765.1"/>
    <property type="molecule type" value="Genomic_DNA"/>
</dbReference>
<evidence type="ECO:0000313" key="2">
    <source>
        <dbReference type="EMBL" id="QFQ12765.1"/>
    </source>
</evidence>
<evidence type="ECO:0008006" key="4">
    <source>
        <dbReference type="Google" id="ProtNLM"/>
    </source>
</evidence>
<dbReference type="RefSeq" id="WP_146739406.1">
    <property type="nucleotide sequence ID" value="NZ_CP033459.1"/>
</dbReference>
<name>A0A5P8E6X5_9BACT</name>
<evidence type="ECO:0000256" key="1">
    <source>
        <dbReference type="SAM" id="SignalP"/>
    </source>
</evidence>
<dbReference type="Proteomes" id="UP000249375">
    <property type="component" value="Chromosome"/>
</dbReference>
<dbReference type="KEGG" id="alq:C7Y71_006890"/>
<reference evidence="2 3" key="1">
    <citation type="submission" date="2018-11" db="EMBL/GenBank/DDBJ databases">
        <authorList>
            <person name="Na S.W."/>
            <person name="Baik M."/>
        </authorList>
    </citation>
    <scope>NUCLEOTIDE SEQUENCE [LARGE SCALE GENOMIC DNA]</scope>
    <source>
        <strain evidence="2 3">E39</strain>
    </source>
</reference>
<gene>
    <name evidence="2" type="ORF">C7Y71_006890</name>
</gene>
<evidence type="ECO:0000313" key="3">
    <source>
        <dbReference type="Proteomes" id="UP000249375"/>
    </source>
</evidence>
<proteinExistence type="predicted"/>
<dbReference type="AlphaFoldDB" id="A0A5P8E6X5"/>
<sequence>MKYSNKTILLLVAFIVSTAAFATNEEPDDTIKTVLENMTKSYYSTLSTVTKYFSKRTYDVMYDTEKAETLPVMKGYVPSEDFNVRYGRNCPTSSPIRILDINYPHRDTAIVSVIVTYSGDDGMAHSDNFDYRMVNEKKYGWVVDDISNFKGEMGGLWMTEVLKTKQEDVKKFIDPIDKRLNELFCQQYSDSLMDEFYSKELAGLCRKYAKEKNKDFFKNFALYLGLEPVAVTHGFGLRWHYYEEGRLKFVYDAPYRNRANSGPLVGEIVYYLKNERGKWRIDDVNAYGYVLSLKERLTESLKKE</sequence>
<feature type="chain" id="PRO_5024423004" description="DUF3828 domain-containing protein" evidence="1">
    <location>
        <begin position="23"/>
        <end position="304"/>
    </location>
</feature>
<feature type="signal peptide" evidence="1">
    <location>
        <begin position="1"/>
        <end position="22"/>
    </location>
</feature>
<protein>
    <recommendedName>
        <fullName evidence="4">DUF3828 domain-containing protein</fullName>
    </recommendedName>
</protein>
<organism evidence="2 3">
    <name type="scientific">Pseudoprevotella muciniphila</name>
    <dbReference type="NCBI Taxonomy" id="2133944"/>
    <lineage>
        <taxon>Bacteria</taxon>
        <taxon>Pseudomonadati</taxon>
        <taxon>Bacteroidota</taxon>
        <taxon>Bacteroidia</taxon>
        <taxon>Bacteroidales</taxon>
        <taxon>Prevotellaceae</taxon>
        <taxon>Pseudoprevotella</taxon>
    </lineage>
</organism>
<accession>A0A5P8E6X5</accession>